<evidence type="ECO:0000256" key="3">
    <source>
        <dbReference type="ARBA" id="ARBA00022989"/>
    </source>
</evidence>
<dbReference type="Proteomes" id="UP000008065">
    <property type="component" value="Unassembled WGS sequence"/>
</dbReference>
<keyword evidence="2 6" id="KW-0812">Transmembrane</keyword>
<sequence length="411" mass="44884">MAYSKYSSDRAPGREHIPLYPKGFITIRIIQLIIAILIAGLSAFGVHIFAFDGDVLILAVAVMTLISSTYHLITRFSTPKAYNYWAVLAVDILVLVLWLAAFALLASEIIWFFTLWTSSSESIPTVDPYYDDFTPDEDSYDFYTYGILAALKGGAVGSKARSSGGDDDGRYGDSGLDYIYDNDGGYDESAVVATLVAPICVIAAAALGGIEFILHLVSLIIHSVFLHRHRAAGLHSKPVQSSPSSNSNSGSDNSNTILCSPNAVLAPAAIVTTPNEKLPYHHHQEIDSTPISVPSNHNQQPSAPAPAYTPVFSQQQQQQQQQQPYLQQQQQQQPHHQRQYQAYQQQPQGQAQGHPSVYYHSPVSPQTTGGTMNYTQFQQPSWAVSPVPTTPPVPTHYGPTGVVRAGIYQLP</sequence>
<feature type="region of interest" description="Disordered" evidence="5">
    <location>
        <begin position="235"/>
        <end position="255"/>
    </location>
</feature>
<comment type="subcellular location">
    <subcellularLocation>
        <location evidence="1">Membrane</location>
        <topology evidence="1">Multi-pass membrane protein</topology>
    </subcellularLocation>
</comment>
<feature type="transmembrane region" description="Helical" evidence="6">
    <location>
        <begin position="55"/>
        <end position="73"/>
    </location>
</feature>
<dbReference type="KEGG" id="nte:NEUTE1DRAFT114638"/>
<feature type="region of interest" description="Disordered" evidence="5">
    <location>
        <begin position="287"/>
        <end position="372"/>
    </location>
</feature>
<dbReference type="AlphaFoldDB" id="F8N4G8"/>
<dbReference type="OrthoDB" id="5325022at2759"/>
<feature type="compositionally biased region" description="Polar residues" evidence="5">
    <location>
        <begin position="363"/>
        <end position="372"/>
    </location>
</feature>
<dbReference type="VEuPathDB" id="FungiDB:NEUTE1DRAFT_114638"/>
<gene>
    <name evidence="8" type="ORF">NEUTE1DRAFT_114638</name>
</gene>
<reference evidence="9" key="1">
    <citation type="journal article" date="2011" name="Genetics">
        <title>Massive changes in genome architecture accompany the transition to self-fertility in the filamentous fungus Neurospora tetrasperma.</title>
        <authorList>
            <person name="Ellison C.E."/>
            <person name="Stajich J.E."/>
            <person name="Jacobson D.J."/>
            <person name="Natvig D.O."/>
            <person name="Lapidus A."/>
            <person name="Foster B."/>
            <person name="Aerts A."/>
            <person name="Riley R."/>
            <person name="Lindquist E.A."/>
            <person name="Grigoriev I.V."/>
            <person name="Taylor J.W."/>
        </authorList>
    </citation>
    <scope>NUCLEOTIDE SEQUENCE [LARGE SCALE GENOMIC DNA]</scope>
    <source>
        <strain evidence="9">FGSC 2508 / P0657</strain>
    </source>
</reference>
<dbReference type="EMBL" id="GL891382">
    <property type="protein sequence ID" value="EGO52709.1"/>
    <property type="molecule type" value="Genomic_DNA"/>
</dbReference>
<evidence type="ECO:0000256" key="1">
    <source>
        <dbReference type="ARBA" id="ARBA00004141"/>
    </source>
</evidence>
<evidence type="ECO:0000256" key="4">
    <source>
        <dbReference type="ARBA" id="ARBA00023136"/>
    </source>
</evidence>
<feature type="compositionally biased region" description="Polar residues" evidence="5">
    <location>
        <begin position="287"/>
        <end position="302"/>
    </location>
</feature>
<dbReference type="Pfam" id="PF01284">
    <property type="entry name" value="MARVEL"/>
    <property type="match status" value="1"/>
</dbReference>
<feature type="domain" description="MARVEL" evidence="7">
    <location>
        <begin position="27"/>
        <end position="116"/>
    </location>
</feature>
<dbReference type="RefSeq" id="XP_009856347.1">
    <property type="nucleotide sequence ID" value="XM_009858045.1"/>
</dbReference>
<dbReference type="PANTHER" id="PTHR37451">
    <property type="entry name" value="MARVEL DOMAIN"/>
    <property type="match status" value="1"/>
</dbReference>
<dbReference type="GeneID" id="20822750"/>
<dbReference type="GO" id="GO:0016020">
    <property type="term" value="C:membrane"/>
    <property type="evidence" value="ECO:0007669"/>
    <property type="project" value="UniProtKB-SubCell"/>
</dbReference>
<keyword evidence="9" id="KW-1185">Reference proteome</keyword>
<name>F8N4G8_NEUT8</name>
<organism evidence="8 9">
    <name type="scientific">Neurospora tetrasperma (strain FGSC 2508 / ATCC MYA-4615 / P0657)</name>
    <dbReference type="NCBI Taxonomy" id="510951"/>
    <lineage>
        <taxon>Eukaryota</taxon>
        <taxon>Fungi</taxon>
        <taxon>Dikarya</taxon>
        <taxon>Ascomycota</taxon>
        <taxon>Pezizomycotina</taxon>
        <taxon>Sordariomycetes</taxon>
        <taxon>Sordariomycetidae</taxon>
        <taxon>Sordariales</taxon>
        <taxon>Sordariaceae</taxon>
        <taxon>Neurospora</taxon>
    </lineage>
</organism>
<feature type="transmembrane region" description="Helical" evidence="6">
    <location>
        <begin position="29"/>
        <end position="49"/>
    </location>
</feature>
<evidence type="ECO:0000256" key="6">
    <source>
        <dbReference type="SAM" id="Phobius"/>
    </source>
</evidence>
<feature type="transmembrane region" description="Helical" evidence="6">
    <location>
        <begin position="195"/>
        <end position="221"/>
    </location>
</feature>
<dbReference type="InterPro" id="IPR008253">
    <property type="entry name" value="Marvel"/>
</dbReference>
<feature type="compositionally biased region" description="Low complexity" evidence="5">
    <location>
        <begin position="241"/>
        <end position="255"/>
    </location>
</feature>
<evidence type="ECO:0000256" key="2">
    <source>
        <dbReference type="ARBA" id="ARBA00022692"/>
    </source>
</evidence>
<evidence type="ECO:0000259" key="7">
    <source>
        <dbReference type="Pfam" id="PF01284"/>
    </source>
</evidence>
<evidence type="ECO:0000313" key="8">
    <source>
        <dbReference type="EMBL" id="EGO52709.1"/>
    </source>
</evidence>
<keyword evidence="3 6" id="KW-1133">Transmembrane helix</keyword>
<dbReference type="PANTHER" id="PTHR37451:SF4">
    <property type="entry name" value="MARVEL DOMAIN-CONTAINING PROTEIN"/>
    <property type="match status" value="1"/>
</dbReference>
<feature type="compositionally biased region" description="Low complexity" evidence="5">
    <location>
        <begin position="314"/>
        <end position="354"/>
    </location>
</feature>
<keyword evidence="4 6" id="KW-0472">Membrane</keyword>
<feature type="transmembrane region" description="Helical" evidence="6">
    <location>
        <begin position="85"/>
        <end position="113"/>
    </location>
</feature>
<dbReference type="HOGENOM" id="CLU_055465_0_0_1"/>
<evidence type="ECO:0000256" key="5">
    <source>
        <dbReference type="SAM" id="MobiDB-lite"/>
    </source>
</evidence>
<accession>F8N4G8</accession>
<evidence type="ECO:0000313" key="9">
    <source>
        <dbReference type="Proteomes" id="UP000008065"/>
    </source>
</evidence>
<proteinExistence type="predicted"/>
<protein>
    <recommendedName>
        <fullName evidence="7">MARVEL domain-containing protein</fullName>
    </recommendedName>
</protein>